<feature type="transmembrane region" description="Helical" evidence="1">
    <location>
        <begin position="225"/>
        <end position="243"/>
    </location>
</feature>
<keyword evidence="3" id="KW-1185">Reference proteome</keyword>
<sequence length="353" mass="38811">MVTNALPGLRCMHANAYPTRKPLLAFLGLTVLVVLVELLITRHRQFTTVPALPLAVTFDLVVGLPLLYYFCLVRPYRLSPFTLTGAFVAAVALATVVLPAPQQTYLAWVRQSWVLAEPLLGLLMLWRLRSLIRAYRLARSQQPDLALNLEAAFQTVFGTPLRPVVGEILMLRYGLFFWLRAPEPGCGQRFTVHRESAFVAILGTLLLVTVAEALAVHFLVVRWSYGAAVVLLVLSLYSLIFLVGHLAAALQKPVVVDADYVRIRVGLVWSFTVPRAAIARAELLRDPDKLPAATLNLAKPLLTPPNVLLTCHVPITVTGIYGLRTTTCTLALYVDAPQDFVGILTTAIRTTSA</sequence>
<dbReference type="KEGG" id="hcu:MUN79_26805"/>
<keyword evidence="1" id="KW-0472">Membrane</keyword>
<feature type="transmembrane region" description="Helical" evidence="1">
    <location>
        <begin position="197"/>
        <end position="219"/>
    </location>
</feature>
<name>A0A8T9Q3K9_9BACT</name>
<evidence type="ECO:0000256" key="1">
    <source>
        <dbReference type="SAM" id="Phobius"/>
    </source>
</evidence>
<organism evidence="2 3">
    <name type="scientific">Hymenobacter cellulosilyticus</name>
    <dbReference type="NCBI Taxonomy" id="2932248"/>
    <lineage>
        <taxon>Bacteria</taxon>
        <taxon>Pseudomonadati</taxon>
        <taxon>Bacteroidota</taxon>
        <taxon>Cytophagia</taxon>
        <taxon>Cytophagales</taxon>
        <taxon>Hymenobacteraceae</taxon>
        <taxon>Hymenobacter</taxon>
    </lineage>
</organism>
<dbReference type="RefSeq" id="WP_244675529.1">
    <property type="nucleotide sequence ID" value="NZ_CP095046.1"/>
</dbReference>
<evidence type="ECO:0000313" key="2">
    <source>
        <dbReference type="EMBL" id="UOQ72134.1"/>
    </source>
</evidence>
<evidence type="ECO:0000313" key="3">
    <source>
        <dbReference type="Proteomes" id="UP000831796"/>
    </source>
</evidence>
<protein>
    <submittedName>
        <fullName evidence="2">Uncharacterized protein</fullName>
    </submittedName>
</protein>
<keyword evidence="1" id="KW-1133">Transmembrane helix</keyword>
<accession>A0A8T9Q3K9</accession>
<reference evidence="2" key="1">
    <citation type="submission" date="2022-04" db="EMBL/GenBank/DDBJ databases">
        <title>Hymenobacter sp. isolated from the air.</title>
        <authorList>
            <person name="Won M."/>
            <person name="Lee C.-M."/>
            <person name="Woen H.-Y."/>
            <person name="Kwon S.-W."/>
        </authorList>
    </citation>
    <scope>NUCLEOTIDE SEQUENCE</scope>
    <source>
        <strain evidence="2">5116S-3</strain>
    </source>
</reference>
<feature type="transmembrane region" description="Helical" evidence="1">
    <location>
        <begin position="78"/>
        <end position="99"/>
    </location>
</feature>
<feature type="transmembrane region" description="Helical" evidence="1">
    <location>
        <begin position="22"/>
        <end position="40"/>
    </location>
</feature>
<dbReference type="EMBL" id="CP095046">
    <property type="protein sequence ID" value="UOQ72134.1"/>
    <property type="molecule type" value="Genomic_DNA"/>
</dbReference>
<dbReference type="AlphaFoldDB" id="A0A8T9Q3K9"/>
<feature type="transmembrane region" description="Helical" evidence="1">
    <location>
        <begin position="52"/>
        <end position="71"/>
    </location>
</feature>
<gene>
    <name evidence="2" type="ORF">MUN79_26805</name>
</gene>
<dbReference type="Proteomes" id="UP000831796">
    <property type="component" value="Chromosome"/>
</dbReference>
<proteinExistence type="predicted"/>
<feature type="transmembrane region" description="Helical" evidence="1">
    <location>
        <begin position="105"/>
        <end position="126"/>
    </location>
</feature>
<keyword evidence="1" id="KW-0812">Transmembrane</keyword>